<feature type="active site" evidence="2">
    <location>
        <position position="355"/>
    </location>
</feature>
<keyword evidence="3" id="KW-0106">Calcium</keyword>
<gene>
    <name evidence="5" type="ORF">PV328_001989</name>
</gene>
<reference evidence="5" key="1">
    <citation type="journal article" date="2023" name="bioRxiv">
        <title>Scaffold-level genome assemblies of two parasitoid biocontrol wasps reveal the parthenogenesis mechanism and an associated novel virus.</title>
        <authorList>
            <person name="Inwood S."/>
            <person name="Skelly J."/>
            <person name="Guhlin J."/>
            <person name="Harrop T."/>
            <person name="Goldson S."/>
            <person name="Dearden P."/>
        </authorList>
    </citation>
    <scope>NUCLEOTIDE SEQUENCE</scope>
    <source>
        <strain evidence="5">Irish</strain>
        <tissue evidence="5">Whole body</tissue>
    </source>
</reference>
<dbReference type="SUPFAM" id="SSF49309">
    <property type="entry name" value="Transglutaminase, two C-terminal domains"/>
    <property type="match status" value="2"/>
</dbReference>
<dbReference type="GO" id="GO:0003810">
    <property type="term" value="F:protein-glutamine gamma-glutamyltransferase activity"/>
    <property type="evidence" value="ECO:0007669"/>
    <property type="project" value="InterPro"/>
</dbReference>
<dbReference type="PIRSF" id="PIRSF000459">
    <property type="entry name" value="TGM_EBP42"/>
    <property type="match status" value="1"/>
</dbReference>
<dbReference type="GO" id="GO:0046872">
    <property type="term" value="F:metal ion binding"/>
    <property type="evidence" value="ECO:0007669"/>
    <property type="project" value="UniProtKB-KW"/>
</dbReference>
<dbReference type="FunFam" id="2.60.40.10:FF:000090">
    <property type="entry name" value="Protein-glutamine gamma-glutamyltransferase 2"/>
    <property type="match status" value="1"/>
</dbReference>
<organism evidence="5 6">
    <name type="scientific">Microctonus aethiopoides</name>
    <dbReference type="NCBI Taxonomy" id="144406"/>
    <lineage>
        <taxon>Eukaryota</taxon>
        <taxon>Metazoa</taxon>
        <taxon>Ecdysozoa</taxon>
        <taxon>Arthropoda</taxon>
        <taxon>Hexapoda</taxon>
        <taxon>Insecta</taxon>
        <taxon>Pterygota</taxon>
        <taxon>Neoptera</taxon>
        <taxon>Endopterygota</taxon>
        <taxon>Hymenoptera</taxon>
        <taxon>Apocrita</taxon>
        <taxon>Ichneumonoidea</taxon>
        <taxon>Braconidae</taxon>
        <taxon>Euphorinae</taxon>
        <taxon>Microctonus</taxon>
    </lineage>
</organism>
<dbReference type="AlphaFoldDB" id="A0AA39KY64"/>
<evidence type="ECO:0000256" key="1">
    <source>
        <dbReference type="ARBA" id="ARBA00005968"/>
    </source>
</evidence>
<name>A0AA39KY64_9HYME</name>
<protein>
    <recommendedName>
        <fullName evidence="4">Transglutaminase-like domain-containing protein</fullName>
    </recommendedName>
</protein>
<keyword evidence="3" id="KW-0479">Metal-binding</keyword>
<feature type="active site" evidence="2">
    <location>
        <position position="378"/>
    </location>
</feature>
<sequence>MVSTEPLIVEEVFMYEKQNAKLHNTYNFELIHLDEPTSIFRRGQPFNLAIRFNRDYIDDTDVVRLLFNFGLSPNVFRGTQGVDIVTKRDSYLTDLEAWGVRMIGVSENDLSIEVRSPVDSPVGVWQLNIETTIAGSKEPPKTYQYDRDIYLLFNPWLKEDLVYMEDETLLDEYILNDVGKIWVGPHGSTRGREWIFGQFDACVLPACMLLFDKAEMKSIQRGDPVKVSRTISKMVNCYNIQNGDEAFNGVLFGRWDGEYEDGTAPAAWTGSVPILEQYLESGGEYVKYGQCWVFAGVVATICRALGLPSRVVTNLVSAHDANSSLSIDRYYDADMKPLEYDPNNPTNSDSIWNYHVWNDVWMARPDLPKGYGGWQAIDGTPQETSDGYYRCGPCSVEAVRQGVVGFNYDVTFLVATVNADVIGWKEDPNSAIGYTRINGDTKHIGRMILTKAPWIFDPNGDKDREDITSQYKAPEGSGDERLTLYRAVRSTPTAKRFFAVPAPENEDIEFKLVDLERVNIGDPFTVTVNITNKATEKRTIRAILWAGSVYYNGVKANLVKRAEGNFVVHPNANEQLRLKVTVDDYLDKLVEYSIMKLNAIATVQETNQTWADEDDFQVIKPTITVEIAEDPVVGKPVKITLSFKNPLKITLTNCVFNYAGPGLSKNKMLKFRDVAPLESVRVEHELVPQKSGAQKIIATFTSKQLVDVTGSAAVDVLDEEDEEEVEE</sequence>
<comment type="similarity">
    <text evidence="1">Belongs to the transglutaminase superfamily. Transglutaminase family.</text>
</comment>
<dbReference type="EMBL" id="JAQQBS010000001">
    <property type="protein sequence ID" value="KAK0178001.1"/>
    <property type="molecule type" value="Genomic_DNA"/>
</dbReference>
<feature type="binding site" evidence="3">
    <location>
        <position position="418"/>
    </location>
    <ligand>
        <name>Ca(2+)</name>
        <dbReference type="ChEBI" id="CHEBI:29108"/>
    </ligand>
</feature>
<dbReference type="FunFam" id="2.60.40.10:FF:000171">
    <property type="entry name" value="protein-glutamine gamma-glutamyltransferase 6"/>
    <property type="match status" value="1"/>
</dbReference>
<dbReference type="Gene3D" id="2.60.40.10">
    <property type="entry name" value="Immunoglobulins"/>
    <property type="match status" value="3"/>
</dbReference>
<dbReference type="InterPro" id="IPR013783">
    <property type="entry name" value="Ig-like_fold"/>
</dbReference>
<feature type="active site" evidence="2">
    <location>
        <position position="291"/>
    </location>
</feature>
<reference evidence="5" key="2">
    <citation type="submission" date="2023-03" db="EMBL/GenBank/DDBJ databases">
        <authorList>
            <person name="Inwood S.N."/>
            <person name="Skelly J.G."/>
            <person name="Guhlin J."/>
            <person name="Harrop T.W.R."/>
            <person name="Goldson S.G."/>
            <person name="Dearden P.K."/>
        </authorList>
    </citation>
    <scope>NUCLEOTIDE SEQUENCE</scope>
    <source>
        <strain evidence="5">Irish</strain>
        <tissue evidence="5">Whole body</tissue>
    </source>
</reference>
<evidence type="ECO:0000256" key="3">
    <source>
        <dbReference type="PIRSR" id="PIRSR000459-2"/>
    </source>
</evidence>
<dbReference type="Pfam" id="PF00927">
    <property type="entry name" value="Transglut_C"/>
    <property type="match status" value="2"/>
</dbReference>
<dbReference type="SUPFAM" id="SSF54001">
    <property type="entry name" value="Cysteine proteinases"/>
    <property type="match status" value="1"/>
</dbReference>
<dbReference type="PANTHER" id="PTHR11590">
    <property type="entry name" value="PROTEIN-GLUTAMINE GAMMA-GLUTAMYLTRANSFERASE"/>
    <property type="match status" value="1"/>
</dbReference>
<dbReference type="Proteomes" id="UP001168990">
    <property type="component" value="Unassembled WGS sequence"/>
</dbReference>
<dbReference type="Gene3D" id="3.90.260.10">
    <property type="entry name" value="Transglutaminase-like"/>
    <property type="match status" value="1"/>
</dbReference>
<evidence type="ECO:0000259" key="4">
    <source>
        <dbReference type="SMART" id="SM00460"/>
    </source>
</evidence>
<accession>A0AA39KY64</accession>
<dbReference type="SMART" id="SM00460">
    <property type="entry name" value="TGc"/>
    <property type="match status" value="1"/>
</dbReference>
<dbReference type="FunFam" id="3.90.260.10:FF:000002">
    <property type="entry name" value="Erythrocyte membrane protein band 4.2"/>
    <property type="match status" value="1"/>
</dbReference>
<evidence type="ECO:0000313" key="6">
    <source>
        <dbReference type="Proteomes" id="UP001168990"/>
    </source>
</evidence>
<dbReference type="InterPro" id="IPR023608">
    <property type="entry name" value="Transglutaminase_animal"/>
</dbReference>
<comment type="cofactor">
    <cofactor evidence="3">
        <name>Ca(2+)</name>
        <dbReference type="ChEBI" id="CHEBI:29108"/>
    </cofactor>
    <text evidence="3">Binds 1 Ca(2+) ion per subunit.</text>
</comment>
<dbReference type="PANTHER" id="PTHR11590:SF40">
    <property type="entry name" value="HEMOCYTE PROTEIN-GLUTAMINE GAMMA-GLUTAMYLTRANSFERASE-LIKE PROTEIN"/>
    <property type="match status" value="1"/>
</dbReference>
<proteinExistence type="inferred from homology"/>
<evidence type="ECO:0000256" key="2">
    <source>
        <dbReference type="PIRSR" id="PIRSR000459-1"/>
    </source>
</evidence>
<dbReference type="InterPro" id="IPR013808">
    <property type="entry name" value="Transglutaminase_AS"/>
</dbReference>
<dbReference type="InterPro" id="IPR038765">
    <property type="entry name" value="Papain-like_cys_pep_sf"/>
</dbReference>
<dbReference type="InterPro" id="IPR036238">
    <property type="entry name" value="Transglutaminase_C_sf"/>
</dbReference>
<dbReference type="InterPro" id="IPR014756">
    <property type="entry name" value="Ig_E-set"/>
</dbReference>
<feature type="binding site" evidence="3">
    <location>
        <position position="480"/>
    </location>
    <ligand>
        <name>Ca(2+)</name>
        <dbReference type="ChEBI" id="CHEBI:29108"/>
    </ligand>
</feature>
<dbReference type="SUPFAM" id="SSF81296">
    <property type="entry name" value="E set domains"/>
    <property type="match status" value="1"/>
</dbReference>
<dbReference type="InterPro" id="IPR050779">
    <property type="entry name" value="Transglutaminase"/>
</dbReference>
<feature type="binding site" evidence="3">
    <location>
        <position position="420"/>
    </location>
    <ligand>
        <name>Ca(2+)</name>
        <dbReference type="ChEBI" id="CHEBI:29108"/>
    </ligand>
</feature>
<evidence type="ECO:0000313" key="5">
    <source>
        <dbReference type="EMBL" id="KAK0178001.1"/>
    </source>
</evidence>
<dbReference type="Pfam" id="PF00868">
    <property type="entry name" value="Transglut_N"/>
    <property type="match status" value="1"/>
</dbReference>
<dbReference type="InterPro" id="IPR001102">
    <property type="entry name" value="Transglutaminase_N"/>
</dbReference>
<dbReference type="PROSITE" id="PS00547">
    <property type="entry name" value="TRANSGLUTAMINASES"/>
    <property type="match status" value="1"/>
</dbReference>
<feature type="binding site" evidence="3">
    <location>
        <position position="475"/>
    </location>
    <ligand>
        <name>Ca(2+)</name>
        <dbReference type="ChEBI" id="CHEBI:29108"/>
    </ligand>
</feature>
<dbReference type="InterPro" id="IPR002931">
    <property type="entry name" value="Transglutaminase-like"/>
</dbReference>
<feature type="domain" description="Transglutaminase-like" evidence="4">
    <location>
        <begin position="283"/>
        <end position="381"/>
    </location>
</feature>
<dbReference type="InterPro" id="IPR036985">
    <property type="entry name" value="Transglutaminase-like_sf"/>
</dbReference>
<comment type="caution">
    <text evidence="5">The sequence shown here is derived from an EMBL/GenBank/DDBJ whole genome shotgun (WGS) entry which is preliminary data.</text>
</comment>
<keyword evidence="6" id="KW-1185">Reference proteome</keyword>
<dbReference type="InterPro" id="IPR008958">
    <property type="entry name" value="Transglutaminase_C"/>
</dbReference>
<dbReference type="Pfam" id="PF01841">
    <property type="entry name" value="Transglut_core"/>
    <property type="match status" value="1"/>
</dbReference>